<reference evidence="8" key="1">
    <citation type="journal article" date="2015" name="PLoS Genet.">
        <title>Genome Sequence and Transcriptome Analyses of Chrysochromulina tobin: Metabolic Tools for Enhanced Algal Fitness in the Prominent Order Prymnesiales (Haptophyceae).</title>
        <authorList>
            <person name="Hovde B.T."/>
            <person name="Deodato C.R."/>
            <person name="Hunsperger H.M."/>
            <person name="Ryken S.A."/>
            <person name="Yost W."/>
            <person name="Jha R.K."/>
            <person name="Patterson J."/>
            <person name="Monnat R.J. Jr."/>
            <person name="Barlow S.B."/>
            <person name="Starkenburg S.R."/>
            <person name="Cattolico R.A."/>
        </authorList>
    </citation>
    <scope>NUCLEOTIDE SEQUENCE</scope>
    <source>
        <strain evidence="8">CCMP291</strain>
    </source>
</reference>
<evidence type="ECO:0000313" key="7">
    <source>
        <dbReference type="EMBL" id="KOO53003.1"/>
    </source>
</evidence>
<dbReference type="PANTHER" id="PTHR45668">
    <property type="entry name" value="SERINE/THREONINE-PROTEIN PHOSPHATASE 5-RELATED"/>
    <property type="match status" value="1"/>
</dbReference>
<dbReference type="SUPFAM" id="SSF74924">
    <property type="entry name" value="Cap-Gly domain"/>
    <property type="match status" value="1"/>
</dbReference>
<name>A0A0M0LQL6_9EUKA</name>
<comment type="cofactor">
    <cofactor evidence="1">
        <name>Mn(2+)</name>
        <dbReference type="ChEBI" id="CHEBI:29035"/>
    </cofactor>
</comment>
<keyword evidence="3" id="KW-0464">Manganese</keyword>
<organism evidence="7 8">
    <name type="scientific">Chrysochromulina tobinii</name>
    <dbReference type="NCBI Taxonomy" id="1460289"/>
    <lineage>
        <taxon>Eukaryota</taxon>
        <taxon>Haptista</taxon>
        <taxon>Haptophyta</taxon>
        <taxon>Prymnesiophyceae</taxon>
        <taxon>Prymnesiales</taxon>
        <taxon>Chrysochromulinaceae</taxon>
        <taxon>Chrysochromulina</taxon>
    </lineage>
</organism>
<dbReference type="PRINTS" id="PR00114">
    <property type="entry name" value="STPHPHTASE"/>
</dbReference>
<accession>A0A0M0LQL6</accession>
<dbReference type="GO" id="GO:0004722">
    <property type="term" value="F:protein serine/threonine phosphatase activity"/>
    <property type="evidence" value="ECO:0007669"/>
    <property type="project" value="UniProtKB-EC"/>
</dbReference>
<dbReference type="GO" id="GO:0046872">
    <property type="term" value="F:metal ion binding"/>
    <property type="evidence" value="ECO:0007669"/>
    <property type="project" value="UniProtKB-KW"/>
</dbReference>
<evidence type="ECO:0000256" key="4">
    <source>
        <dbReference type="RuleBase" id="RU004273"/>
    </source>
</evidence>
<keyword evidence="8" id="KW-1185">Reference proteome</keyword>
<dbReference type="InterPro" id="IPR029052">
    <property type="entry name" value="Metallo-depent_PP-like"/>
</dbReference>
<evidence type="ECO:0000259" key="6">
    <source>
        <dbReference type="PROSITE" id="PS50245"/>
    </source>
</evidence>
<dbReference type="Proteomes" id="UP000037460">
    <property type="component" value="Unassembled WGS sequence"/>
</dbReference>
<evidence type="ECO:0000256" key="5">
    <source>
        <dbReference type="SAM" id="MobiDB-lite"/>
    </source>
</evidence>
<evidence type="ECO:0000256" key="2">
    <source>
        <dbReference type="ARBA" id="ARBA00022723"/>
    </source>
</evidence>
<keyword evidence="2" id="KW-0479">Metal-binding</keyword>
<dbReference type="AlphaFoldDB" id="A0A0M0LQL6"/>
<evidence type="ECO:0000256" key="3">
    <source>
        <dbReference type="ARBA" id="ARBA00023211"/>
    </source>
</evidence>
<dbReference type="Gene3D" id="3.60.21.10">
    <property type="match status" value="1"/>
</dbReference>
<feature type="domain" description="CAP-Gly" evidence="6">
    <location>
        <begin position="23"/>
        <end position="65"/>
    </location>
</feature>
<dbReference type="Pfam" id="PF00149">
    <property type="entry name" value="Metallophos"/>
    <property type="match status" value="1"/>
</dbReference>
<keyword evidence="4" id="KW-0378">Hydrolase</keyword>
<dbReference type="InterPro" id="IPR051134">
    <property type="entry name" value="PPP_phosphatase"/>
</dbReference>
<dbReference type="EC" id="3.1.3.16" evidence="4"/>
<comment type="similarity">
    <text evidence="4">Belongs to the PPP phosphatase family.</text>
</comment>
<feature type="region of interest" description="Disordered" evidence="5">
    <location>
        <begin position="123"/>
        <end position="159"/>
    </location>
</feature>
<dbReference type="Pfam" id="PF01302">
    <property type="entry name" value="CAP_GLY"/>
    <property type="match status" value="1"/>
</dbReference>
<sequence>MATPNVGDVVSVRGCLCTVKYVGSPRFADGVWVGVAFDTAIGRNDGMVEGISYFKCPPRHGLFVRPSQVLPSSAASSKVERDAPEEHVQAWKVQENVMEIEAIQAGRDGARVLKHLESNFPAEAGGASPSLSRSKPLRPSRRGPGVLGRQGSGTSLAGTTKEGDLAAMLLARYGAPPARYNGPSFSGTPTPAQMVELCDSIKRRVAHSAGETAVAAHLAITLMAGVKEQLEREAASVVELNITDGRIVVVGDTHGQLNDFCWILKAHGPPAPGNVYLVNGDIADRGPNAVEIYLILFGYMLTCPGCPPACQCSLRRPPSHRYMLACPGCVYLNRGNHESFDMNIRGFHEGGGFAQEATYKYDADVFKLFQAIFNLLPLATRINQEVLVLHGGLCRTGNATLAQMRAIDRVRPVPVSTNDARDLLFFDTMWADPQEAAGIDRSQARGSVCVTFGPDITRRFCEINRLRMIVRSHEVPKTMSGVAVQHDGRLITVFSASNYCGRIGNTGGTMLLTPSLDYQLMEHWSPTLAELLRIEDEERRAAAGEAEAPAAPAAPKQLRRQFSADAEKLMQASVFECHS</sequence>
<dbReference type="EMBL" id="JWZX01000425">
    <property type="protein sequence ID" value="KOO53003.1"/>
    <property type="molecule type" value="Genomic_DNA"/>
</dbReference>
<dbReference type="PROSITE" id="PS00125">
    <property type="entry name" value="SER_THR_PHOSPHATASE"/>
    <property type="match status" value="1"/>
</dbReference>
<comment type="caution">
    <text evidence="7">The sequence shown here is derived from an EMBL/GenBank/DDBJ whole genome shotgun (WGS) entry which is preliminary data.</text>
</comment>
<dbReference type="OrthoDB" id="445564at2759"/>
<dbReference type="PROSITE" id="PS50245">
    <property type="entry name" value="CAP_GLY_2"/>
    <property type="match status" value="1"/>
</dbReference>
<evidence type="ECO:0000256" key="1">
    <source>
        <dbReference type="ARBA" id="ARBA00001936"/>
    </source>
</evidence>
<dbReference type="InterPro" id="IPR006186">
    <property type="entry name" value="Ser/Thr-sp_prot-phosphatase"/>
</dbReference>
<proteinExistence type="inferred from homology"/>
<dbReference type="PANTHER" id="PTHR45668:SF5">
    <property type="entry name" value="SERINE_THREONINE-PROTEIN PHOSPHATASE 5"/>
    <property type="match status" value="1"/>
</dbReference>
<evidence type="ECO:0000313" key="8">
    <source>
        <dbReference type="Proteomes" id="UP000037460"/>
    </source>
</evidence>
<dbReference type="SMART" id="SM01052">
    <property type="entry name" value="CAP_GLY"/>
    <property type="match status" value="1"/>
</dbReference>
<gene>
    <name evidence="7" type="ORF">Ctob_016227</name>
</gene>
<comment type="catalytic activity">
    <reaction evidence="4">
        <text>O-phospho-L-threonyl-[protein] + H2O = L-threonyl-[protein] + phosphate</text>
        <dbReference type="Rhea" id="RHEA:47004"/>
        <dbReference type="Rhea" id="RHEA-COMP:11060"/>
        <dbReference type="Rhea" id="RHEA-COMP:11605"/>
        <dbReference type="ChEBI" id="CHEBI:15377"/>
        <dbReference type="ChEBI" id="CHEBI:30013"/>
        <dbReference type="ChEBI" id="CHEBI:43474"/>
        <dbReference type="ChEBI" id="CHEBI:61977"/>
        <dbReference type="EC" id="3.1.3.16"/>
    </reaction>
</comment>
<dbReference type="InterPro" id="IPR004843">
    <property type="entry name" value="Calcineurin-like_PHP"/>
</dbReference>
<dbReference type="Gene3D" id="2.30.30.190">
    <property type="entry name" value="CAP Gly-rich-like domain"/>
    <property type="match status" value="1"/>
</dbReference>
<dbReference type="InterPro" id="IPR000938">
    <property type="entry name" value="CAP-Gly_domain"/>
</dbReference>
<dbReference type="SMART" id="SM00156">
    <property type="entry name" value="PP2Ac"/>
    <property type="match status" value="1"/>
</dbReference>
<dbReference type="InterPro" id="IPR036859">
    <property type="entry name" value="CAP-Gly_dom_sf"/>
</dbReference>
<protein>
    <recommendedName>
        <fullName evidence="4">Serine/threonine-protein phosphatase</fullName>
        <ecNumber evidence="4">3.1.3.16</ecNumber>
    </recommendedName>
</protein>
<dbReference type="SUPFAM" id="SSF56300">
    <property type="entry name" value="Metallo-dependent phosphatases"/>
    <property type="match status" value="1"/>
</dbReference>